<keyword evidence="2" id="KW-0732">Signal</keyword>
<sequence length="342" mass="35719">MLRRLLALIAVVLLAGGASTAVSEAQIYPIRPVHIVVGFPAGSTTDILARIYADKLTEYFNQRFIVENIPGHSSNDAAAAAAIAEPDGYTLFVASNAQSANAALLPEQPFAFPNAFAPIALLGRVPTVVVVNRALGVGSIRELVALAKARPGALRYGTSGLATGPHIAAELFKASAGIRLEHVSYRGSHEAAADLVAGRLEVLFAPLPTIAGIAADRRIVQLAVTGARRSAVAPQLPTLAETGVAGVDVSLWFGLMAPRGVPTEIQRELANAIGRALESRLFKENLTASGAEPVRAPIEAFSAFLELDMPLWATQVSRAGISIDEVDRPAVSTAPALPVNGH</sequence>
<dbReference type="EMBL" id="JAQQLI010000016">
    <property type="protein sequence ID" value="MDC7786468.1"/>
    <property type="molecule type" value="Genomic_DNA"/>
</dbReference>
<dbReference type="RefSeq" id="WP_272777317.1">
    <property type="nucleotide sequence ID" value="NZ_JAQQLI010000016.1"/>
</dbReference>
<dbReference type="Gene3D" id="3.40.190.10">
    <property type="entry name" value="Periplasmic binding protein-like II"/>
    <property type="match status" value="1"/>
</dbReference>
<evidence type="ECO:0000313" key="3">
    <source>
        <dbReference type="EMBL" id="MDC7786468.1"/>
    </source>
</evidence>
<protein>
    <submittedName>
        <fullName evidence="3">Tripartite tricarboxylate transporter substrate-binding protein</fullName>
    </submittedName>
</protein>
<dbReference type="PIRSF" id="PIRSF017082">
    <property type="entry name" value="YflP"/>
    <property type="match status" value="1"/>
</dbReference>
<evidence type="ECO:0000256" key="1">
    <source>
        <dbReference type="ARBA" id="ARBA00006987"/>
    </source>
</evidence>
<dbReference type="PANTHER" id="PTHR42928:SF5">
    <property type="entry name" value="BLR1237 PROTEIN"/>
    <property type="match status" value="1"/>
</dbReference>
<dbReference type="Pfam" id="PF03401">
    <property type="entry name" value="TctC"/>
    <property type="match status" value="1"/>
</dbReference>
<dbReference type="SUPFAM" id="SSF53850">
    <property type="entry name" value="Periplasmic binding protein-like II"/>
    <property type="match status" value="1"/>
</dbReference>
<dbReference type="PANTHER" id="PTHR42928">
    <property type="entry name" value="TRICARBOXYLATE-BINDING PROTEIN"/>
    <property type="match status" value="1"/>
</dbReference>
<feature type="chain" id="PRO_5045957963" evidence="2">
    <location>
        <begin position="21"/>
        <end position="342"/>
    </location>
</feature>
<dbReference type="Gene3D" id="3.40.190.150">
    <property type="entry name" value="Bordetella uptake gene, domain 1"/>
    <property type="match status" value="1"/>
</dbReference>
<organism evidence="3 4">
    <name type="scientific">Rhodoplanes tepidamans</name>
    <name type="common">Rhodoplanes cryptolactis</name>
    <dbReference type="NCBI Taxonomy" id="200616"/>
    <lineage>
        <taxon>Bacteria</taxon>
        <taxon>Pseudomonadati</taxon>
        <taxon>Pseudomonadota</taxon>
        <taxon>Alphaproteobacteria</taxon>
        <taxon>Hyphomicrobiales</taxon>
        <taxon>Nitrobacteraceae</taxon>
        <taxon>Rhodoplanes</taxon>
    </lineage>
</organism>
<feature type="signal peptide" evidence="2">
    <location>
        <begin position="1"/>
        <end position="20"/>
    </location>
</feature>
<name>A0ABT5JAJ4_RHOTP</name>
<evidence type="ECO:0000313" key="4">
    <source>
        <dbReference type="Proteomes" id="UP001165652"/>
    </source>
</evidence>
<proteinExistence type="inferred from homology"/>
<keyword evidence="4" id="KW-1185">Reference proteome</keyword>
<dbReference type="InterPro" id="IPR042100">
    <property type="entry name" value="Bug_dom1"/>
</dbReference>
<gene>
    <name evidence="3" type="ORF">PQJ73_12320</name>
</gene>
<accession>A0ABT5JAJ4</accession>
<evidence type="ECO:0000256" key="2">
    <source>
        <dbReference type="SAM" id="SignalP"/>
    </source>
</evidence>
<comment type="caution">
    <text evidence="3">The sequence shown here is derived from an EMBL/GenBank/DDBJ whole genome shotgun (WGS) entry which is preliminary data.</text>
</comment>
<reference evidence="3" key="1">
    <citation type="journal article" date="2023" name="Microbiol Resour">
        <title>Genome Sequences of Rhodoplanes serenus and Two Thermotolerant Strains, Rhodoplanes tepidamans and 'Rhodoplanes cryptolactis,' Further Refine the Genus.</title>
        <authorList>
            <person name="Rayyan A.A."/>
            <person name="Kyndt J.A."/>
        </authorList>
    </citation>
    <scope>NUCLEOTIDE SEQUENCE</scope>
    <source>
        <strain evidence="3">DSM 9987</strain>
    </source>
</reference>
<dbReference type="InterPro" id="IPR005064">
    <property type="entry name" value="BUG"/>
</dbReference>
<comment type="similarity">
    <text evidence="1">Belongs to the UPF0065 (bug) family.</text>
</comment>
<reference evidence="3" key="2">
    <citation type="submission" date="2023-02" db="EMBL/GenBank/DDBJ databases">
        <authorList>
            <person name="Rayyan A."/>
            <person name="Meyer T."/>
            <person name="Kyndt J.A."/>
        </authorList>
    </citation>
    <scope>NUCLEOTIDE SEQUENCE</scope>
    <source>
        <strain evidence="3">DSM 9987</strain>
    </source>
</reference>
<dbReference type="Proteomes" id="UP001165652">
    <property type="component" value="Unassembled WGS sequence"/>
</dbReference>